<dbReference type="Proteomes" id="UP000831151">
    <property type="component" value="Chromosome"/>
</dbReference>
<evidence type="ECO:0000313" key="7">
    <source>
        <dbReference type="Proteomes" id="UP000831151"/>
    </source>
</evidence>
<name>A0A9E7IW19_9FIRM</name>
<comment type="similarity">
    <text evidence="2 4">Belongs to the UDP-N-acetylglucosamine 2-epimerase family.</text>
</comment>
<protein>
    <recommendedName>
        <fullName evidence="3">UDP-N-acetylglucosamine 2-epimerase (non-hydrolyzing)</fullName>
        <ecNumber evidence="3">5.1.3.14</ecNumber>
    </recommendedName>
</protein>
<evidence type="ECO:0000259" key="5">
    <source>
        <dbReference type="Pfam" id="PF02350"/>
    </source>
</evidence>
<feature type="domain" description="UDP-N-acetylglucosamine 2-epimerase" evidence="5">
    <location>
        <begin position="21"/>
        <end position="363"/>
    </location>
</feature>
<evidence type="ECO:0000256" key="4">
    <source>
        <dbReference type="RuleBase" id="RU003513"/>
    </source>
</evidence>
<dbReference type="InterPro" id="IPR003331">
    <property type="entry name" value="UDP_GlcNAc_Epimerase_2_dom"/>
</dbReference>
<evidence type="ECO:0000313" key="6">
    <source>
        <dbReference type="EMBL" id="UQK59439.1"/>
    </source>
</evidence>
<accession>A0A9E7IW19</accession>
<dbReference type="CDD" id="cd03786">
    <property type="entry name" value="GTB_UDP-GlcNAc_2-Epimerase"/>
    <property type="match status" value="1"/>
</dbReference>
<sequence length="368" mass="41440">MKALVIFGTRPEGIKMAPIIKELKKADGVELVTCITSQHRELLDSVIKVFDLEIDYDLNIFEKGQTLTDITVRSLKGLEEVIKKEKPDVVLVQGDTTTVFAGALEAFYNGVKIGHVEAGLRSGNILSPFPEEANRKLTGIMTDFHFCPTQRAKENLIKEGYDEKKLYITGNTVIDALLMTADKVDSFTRDDLKKIDLNKRLILLTSHRRENQGEPMENIFGAVRKIADEFNDVNIVFPMHPNPRVRELAKKHLDGADNVILTEPVEYEDMAYILKHAYMVVTDSGGLQEEAPALGVPVLVIRRETERPEGIEYGTARLVGTEFDSVYENMKTLLTDKDEYTKMHKAINPYGDGNSAKMIKDILIREVK</sequence>
<keyword evidence="7" id="KW-1185">Reference proteome</keyword>
<dbReference type="GO" id="GO:0008761">
    <property type="term" value="F:UDP-N-acetylglucosamine 2-epimerase activity"/>
    <property type="evidence" value="ECO:0007669"/>
    <property type="project" value="UniProtKB-EC"/>
</dbReference>
<dbReference type="PANTHER" id="PTHR43174:SF2">
    <property type="entry name" value="UDP-N-ACETYLGLUCOSAMINE 2-EPIMERASE"/>
    <property type="match status" value="1"/>
</dbReference>
<dbReference type="EC" id="5.1.3.14" evidence="3"/>
<dbReference type="InterPro" id="IPR029767">
    <property type="entry name" value="WecB-like"/>
</dbReference>
<dbReference type="KEGG" id="fms:M1R53_01930"/>
<reference evidence="6" key="1">
    <citation type="submission" date="2022-04" db="EMBL/GenBank/DDBJ databases">
        <title>Complete genome sequences of Ezakiella coagulans and Fenollaria massiliensis.</title>
        <authorList>
            <person name="France M.T."/>
            <person name="Clifford J."/>
            <person name="Narina S."/>
            <person name="Rutt L."/>
            <person name="Ravel J."/>
        </authorList>
    </citation>
    <scope>NUCLEOTIDE SEQUENCE</scope>
    <source>
        <strain evidence="6">C0061C2</strain>
    </source>
</reference>
<dbReference type="PANTHER" id="PTHR43174">
    <property type="entry name" value="UDP-N-ACETYLGLUCOSAMINE 2-EPIMERASE"/>
    <property type="match status" value="1"/>
</dbReference>
<dbReference type="Pfam" id="PF02350">
    <property type="entry name" value="Epimerase_2"/>
    <property type="match status" value="1"/>
</dbReference>
<evidence type="ECO:0000256" key="1">
    <source>
        <dbReference type="ARBA" id="ARBA00023235"/>
    </source>
</evidence>
<dbReference type="EMBL" id="CP096649">
    <property type="protein sequence ID" value="UQK59439.1"/>
    <property type="molecule type" value="Genomic_DNA"/>
</dbReference>
<dbReference type="Gene3D" id="3.40.50.2000">
    <property type="entry name" value="Glycogen Phosphorylase B"/>
    <property type="match status" value="2"/>
</dbReference>
<dbReference type="RefSeq" id="WP_085840573.1">
    <property type="nucleotide sequence ID" value="NZ_CP096649.1"/>
</dbReference>
<gene>
    <name evidence="6" type="primary">wecB</name>
    <name evidence="6" type="ORF">M1R53_01930</name>
</gene>
<organism evidence="6 7">
    <name type="scientific">Fenollaria massiliensis</name>
    <dbReference type="NCBI Taxonomy" id="938288"/>
    <lineage>
        <taxon>Bacteria</taxon>
        <taxon>Bacillati</taxon>
        <taxon>Bacillota</taxon>
        <taxon>Clostridia</taxon>
        <taxon>Eubacteriales</taxon>
        <taxon>Fenollaria</taxon>
    </lineage>
</organism>
<dbReference type="SUPFAM" id="SSF53756">
    <property type="entry name" value="UDP-Glycosyltransferase/glycogen phosphorylase"/>
    <property type="match status" value="1"/>
</dbReference>
<proteinExistence type="inferred from homology"/>
<evidence type="ECO:0000256" key="3">
    <source>
        <dbReference type="ARBA" id="ARBA00038858"/>
    </source>
</evidence>
<dbReference type="NCBIfam" id="TIGR00236">
    <property type="entry name" value="wecB"/>
    <property type="match status" value="1"/>
</dbReference>
<dbReference type="AlphaFoldDB" id="A0A9E7IW19"/>
<keyword evidence="1 4" id="KW-0413">Isomerase</keyword>
<evidence type="ECO:0000256" key="2">
    <source>
        <dbReference type="ARBA" id="ARBA00038209"/>
    </source>
</evidence>